<dbReference type="VEuPathDB" id="FungiDB:PC110_g8420"/>
<accession>A0A8T1E9X3</accession>
<sequence>MQRSSASENSAESSVFSQFLAAHHPRARADSLSKAMSINPPYQRARPQQTYLPAQQQVYYQPAQQQFEPPWNFGLKILTLKDVKLPIERFSGKAKYERLGAGFTDWGLWFLDELVAAQVISGGDCPEDFKARALNRYLEGSSEKAL</sequence>
<evidence type="ECO:0000313" key="1">
    <source>
        <dbReference type="EMBL" id="KAG2949130.1"/>
    </source>
</evidence>
<proteinExistence type="predicted"/>
<name>A0A8T1E9X3_9STRA</name>
<comment type="caution">
    <text evidence="1">The sequence shown here is derived from an EMBL/GenBank/DDBJ whole genome shotgun (WGS) entry which is preliminary data.</text>
</comment>
<dbReference type="Proteomes" id="UP000736787">
    <property type="component" value="Unassembled WGS sequence"/>
</dbReference>
<organism evidence="1 2">
    <name type="scientific">Phytophthora cactorum</name>
    <dbReference type="NCBI Taxonomy" id="29920"/>
    <lineage>
        <taxon>Eukaryota</taxon>
        <taxon>Sar</taxon>
        <taxon>Stramenopiles</taxon>
        <taxon>Oomycota</taxon>
        <taxon>Peronosporomycetes</taxon>
        <taxon>Peronosporales</taxon>
        <taxon>Peronosporaceae</taxon>
        <taxon>Phytophthora</taxon>
    </lineage>
</organism>
<dbReference type="AlphaFoldDB" id="A0A8T1E9X3"/>
<evidence type="ECO:0000313" key="2">
    <source>
        <dbReference type="Proteomes" id="UP000736787"/>
    </source>
</evidence>
<dbReference type="EMBL" id="RCMK01000096">
    <property type="protein sequence ID" value="KAG2949130.1"/>
    <property type="molecule type" value="Genomic_DNA"/>
</dbReference>
<reference evidence="1" key="1">
    <citation type="submission" date="2018-10" db="EMBL/GenBank/DDBJ databases">
        <title>Effector identification in a new, highly contiguous assembly of the strawberry crown rot pathogen Phytophthora cactorum.</title>
        <authorList>
            <person name="Armitage A.D."/>
            <person name="Nellist C.F."/>
            <person name="Bates H."/>
            <person name="Vickerstaff R.J."/>
            <person name="Harrison R.J."/>
        </authorList>
    </citation>
    <scope>NUCLEOTIDE SEQUENCE</scope>
    <source>
        <strain evidence="1">4040</strain>
    </source>
</reference>
<protein>
    <submittedName>
        <fullName evidence="1">Uncharacterized protein</fullName>
    </submittedName>
</protein>
<gene>
    <name evidence="1" type="ORF">PC117_g5460</name>
</gene>